<evidence type="ECO:0000256" key="2">
    <source>
        <dbReference type="ARBA" id="ARBA00004496"/>
    </source>
</evidence>
<dbReference type="InterPro" id="IPR053278">
    <property type="entry name" value="Pre-60S_factor_ECM1"/>
</dbReference>
<dbReference type="VEuPathDB" id="FungiDB:P175DRAFT_0554872"/>
<dbReference type="AlphaFoldDB" id="A0A2T5MAS1"/>
<dbReference type="InterPro" id="IPR022784">
    <property type="entry name" value="Ribosome_bgen_Alb1"/>
</dbReference>
<dbReference type="PANTHER" id="PTHR28280">
    <property type="entry name" value="SHUTTLING PRE-60S FACTOR ECM1"/>
    <property type="match status" value="1"/>
</dbReference>
<feature type="compositionally biased region" description="Basic residues" evidence="7">
    <location>
        <begin position="1"/>
        <end position="15"/>
    </location>
</feature>
<name>A0A2T5MAS1_9EURO</name>
<evidence type="ECO:0000256" key="7">
    <source>
        <dbReference type="SAM" id="MobiDB-lite"/>
    </source>
</evidence>
<evidence type="ECO:0000256" key="1">
    <source>
        <dbReference type="ARBA" id="ARBA00004123"/>
    </source>
</evidence>
<protein>
    <recommendedName>
        <fullName evidence="10">Alb1-domain-containing protein</fullName>
    </recommendedName>
</protein>
<evidence type="ECO:0000256" key="4">
    <source>
        <dbReference type="ARBA" id="ARBA00022490"/>
    </source>
</evidence>
<keyword evidence="6" id="KW-0539">Nucleus</keyword>
<dbReference type="GeneID" id="63817473"/>
<dbReference type="GO" id="GO:0030687">
    <property type="term" value="C:preribosome, large subunit precursor"/>
    <property type="evidence" value="ECO:0007669"/>
    <property type="project" value="TreeGrafter"/>
</dbReference>
<organism evidence="8 9">
    <name type="scientific">Aspergillus ochraceoroseus IBT 24754</name>
    <dbReference type="NCBI Taxonomy" id="1392256"/>
    <lineage>
        <taxon>Eukaryota</taxon>
        <taxon>Fungi</taxon>
        <taxon>Dikarya</taxon>
        <taxon>Ascomycota</taxon>
        <taxon>Pezizomycotina</taxon>
        <taxon>Eurotiomycetes</taxon>
        <taxon>Eurotiomycetidae</taxon>
        <taxon>Eurotiales</taxon>
        <taxon>Aspergillaceae</taxon>
        <taxon>Aspergillus</taxon>
        <taxon>Aspergillus subgen. Nidulantes</taxon>
    </lineage>
</organism>
<sequence length="170" mass="18571">MAKARPQSKHSRAARRAASPSLDVDKSLTSLPRAEKTPVQRESILADRANAGISKKQSKPKPKSRVQKLRQQKGIQRAEAVFDQMENKVTKSANRAKAVKSRRADWEDLNRKTAKSMFAALNAAEDNDDDAMVDDSGAPATSKPASRPVPVAQNPVVDEPATIDEDDEIT</sequence>
<evidence type="ECO:0000313" key="8">
    <source>
        <dbReference type="EMBL" id="PTU25642.1"/>
    </source>
</evidence>
<feature type="compositionally biased region" description="Basic residues" evidence="7">
    <location>
        <begin position="56"/>
        <end position="71"/>
    </location>
</feature>
<evidence type="ECO:0000313" key="9">
    <source>
        <dbReference type="Proteomes" id="UP000244073"/>
    </source>
</evidence>
<keyword evidence="3" id="KW-0813">Transport</keyword>
<dbReference type="PANTHER" id="PTHR28280:SF1">
    <property type="entry name" value="SHUTTLING PRE-60S FACTOR ECM1"/>
    <property type="match status" value="1"/>
</dbReference>
<evidence type="ECO:0000256" key="3">
    <source>
        <dbReference type="ARBA" id="ARBA00022448"/>
    </source>
</evidence>
<evidence type="ECO:0000256" key="5">
    <source>
        <dbReference type="ARBA" id="ARBA00022517"/>
    </source>
</evidence>
<dbReference type="Proteomes" id="UP000244073">
    <property type="component" value="Unassembled WGS sequence"/>
</dbReference>
<dbReference type="GO" id="GO:0005737">
    <property type="term" value="C:cytoplasm"/>
    <property type="evidence" value="ECO:0007669"/>
    <property type="project" value="UniProtKB-SubCell"/>
</dbReference>
<dbReference type="GO" id="GO:0000055">
    <property type="term" value="P:ribosomal large subunit export from nucleus"/>
    <property type="evidence" value="ECO:0007669"/>
    <property type="project" value="TreeGrafter"/>
</dbReference>
<reference evidence="8 9" key="1">
    <citation type="journal article" date="2018" name="Proc. Natl. Acad. Sci. U.S.A.">
        <title>Linking secondary metabolites to gene clusters through genome sequencing of six diverse Aspergillus species.</title>
        <authorList>
            <person name="Kaerboelling I."/>
            <person name="Vesth T.C."/>
            <person name="Frisvad J.C."/>
            <person name="Nybo J.L."/>
            <person name="Theobald S."/>
            <person name="Kuo A."/>
            <person name="Bowyer P."/>
            <person name="Matsuda Y."/>
            <person name="Mondo S."/>
            <person name="Lyhne E.K."/>
            <person name="Kogle M.E."/>
            <person name="Clum A."/>
            <person name="Lipzen A."/>
            <person name="Salamov A."/>
            <person name="Ngan C.Y."/>
            <person name="Daum C."/>
            <person name="Chiniquy J."/>
            <person name="Barry K."/>
            <person name="LaButti K."/>
            <person name="Haridas S."/>
            <person name="Simmons B.A."/>
            <person name="Magnuson J.K."/>
            <person name="Mortensen U.H."/>
            <person name="Larsen T.O."/>
            <person name="Grigoriev I.V."/>
            <person name="Baker S.E."/>
            <person name="Andersen M.R."/>
        </authorList>
    </citation>
    <scope>NUCLEOTIDE SEQUENCE [LARGE SCALE GENOMIC DNA]</scope>
    <source>
        <strain evidence="8 9">IBT 24754</strain>
    </source>
</reference>
<dbReference type="Pfam" id="PF09135">
    <property type="entry name" value="Alb1"/>
    <property type="match status" value="1"/>
</dbReference>
<proteinExistence type="predicted"/>
<accession>A0A2T5MAS1</accession>
<dbReference type="RefSeq" id="XP_040757034.1">
    <property type="nucleotide sequence ID" value="XM_040900589.1"/>
</dbReference>
<comment type="subcellular location">
    <subcellularLocation>
        <location evidence="2">Cytoplasm</location>
    </subcellularLocation>
    <subcellularLocation>
        <location evidence="1">Nucleus</location>
    </subcellularLocation>
</comment>
<keyword evidence="5" id="KW-0690">Ribosome biogenesis</keyword>
<evidence type="ECO:0000256" key="6">
    <source>
        <dbReference type="ARBA" id="ARBA00023242"/>
    </source>
</evidence>
<feature type="region of interest" description="Disordered" evidence="7">
    <location>
        <begin position="121"/>
        <end position="170"/>
    </location>
</feature>
<dbReference type="EMBL" id="MSFN02000001">
    <property type="protein sequence ID" value="PTU25642.1"/>
    <property type="molecule type" value="Genomic_DNA"/>
</dbReference>
<comment type="caution">
    <text evidence="8">The sequence shown here is derived from an EMBL/GenBank/DDBJ whole genome shotgun (WGS) entry which is preliminary data.</text>
</comment>
<feature type="compositionally biased region" description="Acidic residues" evidence="7">
    <location>
        <begin position="161"/>
        <end position="170"/>
    </location>
</feature>
<keyword evidence="4" id="KW-0963">Cytoplasm</keyword>
<evidence type="ECO:0008006" key="10">
    <source>
        <dbReference type="Google" id="ProtNLM"/>
    </source>
</evidence>
<dbReference type="GO" id="GO:0005730">
    <property type="term" value="C:nucleolus"/>
    <property type="evidence" value="ECO:0007669"/>
    <property type="project" value="TreeGrafter"/>
</dbReference>
<dbReference type="OrthoDB" id="5304887at2759"/>
<gene>
    <name evidence="8" type="ORF">P175DRAFT_0554872</name>
</gene>
<feature type="region of interest" description="Disordered" evidence="7">
    <location>
        <begin position="1"/>
        <end position="74"/>
    </location>
</feature>